<evidence type="ECO:0000313" key="3">
    <source>
        <dbReference type="EMBL" id="WPZ20629.1"/>
    </source>
</evidence>
<evidence type="ECO:0000256" key="1">
    <source>
        <dbReference type="SAM" id="SignalP"/>
    </source>
</evidence>
<evidence type="ECO:0000313" key="2">
    <source>
        <dbReference type="EMBL" id="WCE69172.1"/>
    </source>
</evidence>
<evidence type="ECO:0000313" key="5">
    <source>
        <dbReference type="Proteomes" id="UP001326567"/>
    </source>
</evidence>
<dbReference type="AlphaFoldDB" id="A0AAX3LKX2"/>
<proteinExistence type="predicted"/>
<feature type="chain" id="PRO_5043724373" evidence="1">
    <location>
        <begin position="26"/>
        <end position="175"/>
    </location>
</feature>
<dbReference type="EMBL" id="CP116423">
    <property type="protein sequence ID" value="WCE69172.1"/>
    <property type="molecule type" value="Genomic_DNA"/>
</dbReference>
<dbReference type="Proteomes" id="UP001326567">
    <property type="component" value="Chromosome"/>
</dbReference>
<keyword evidence="1" id="KW-0732">Signal</keyword>
<protein>
    <submittedName>
        <fullName evidence="2">Uncharacterized protein</fullName>
    </submittedName>
</protein>
<dbReference type="RefSeq" id="WP_209218906.1">
    <property type="nucleotide sequence ID" value="NZ_CP116419.1"/>
</dbReference>
<feature type="signal peptide" evidence="1">
    <location>
        <begin position="1"/>
        <end position="25"/>
    </location>
</feature>
<dbReference type="Proteomes" id="UP001210770">
    <property type="component" value="Chromosome"/>
</dbReference>
<name>A0AAX3LKX2_9RHOB</name>
<dbReference type="EMBL" id="CP139725">
    <property type="protein sequence ID" value="WPZ20629.1"/>
    <property type="molecule type" value="Genomic_DNA"/>
</dbReference>
<reference evidence="2" key="1">
    <citation type="submission" date="2023-01" db="EMBL/GenBank/DDBJ databases">
        <title>Comparative genomic analysis of cold water coral derived Sulfitobacter faviae: insights into their metabolism and habitat adaptation.</title>
        <authorList>
            <person name="Guo Y."/>
            <person name="Lin S."/>
            <person name="Huang Z."/>
            <person name="Tang K."/>
            <person name="Wang X."/>
        </authorList>
    </citation>
    <scope>NUCLEOTIDE SEQUENCE</scope>
    <source>
        <strain evidence="2">SCSIO W_1865</strain>
    </source>
</reference>
<evidence type="ECO:0000313" key="4">
    <source>
        <dbReference type="Proteomes" id="UP001210770"/>
    </source>
</evidence>
<organism evidence="2 4">
    <name type="scientific">Sulfitobacter faviae</name>
    <dbReference type="NCBI Taxonomy" id="1775881"/>
    <lineage>
        <taxon>Bacteria</taxon>
        <taxon>Pseudomonadati</taxon>
        <taxon>Pseudomonadota</taxon>
        <taxon>Alphaproteobacteria</taxon>
        <taxon>Rhodobacterales</taxon>
        <taxon>Roseobacteraceae</taxon>
        <taxon>Sulfitobacter</taxon>
    </lineage>
</organism>
<sequence>MLTNMKNIALAAGVSVIALSGSAFADDKIMVSKIDVESSVAAAADSNAMDFYPDLEEDLRAEVAERVPMSSDGSDPQIKIDIRKISLNGATMLPDSKEFNELEGVVDITSPTGDNAGLSFPVMISAYSGDEIAPEGYVNVQPSETEFYVALVSTFADVVAEGLANVNTAGSPVDP</sequence>
<accession>A0AAX3LKX2</accession>
<reference evidence="3 5" key="2">
    <citation type="submission" date="2023-11" db="EMBL/GenBank/DDBJ databases">
        <title>From the Deep-Sea to the Surface: Bacterial Genomes Isolated from the Moytirra Hydrothermal Vent Plume.</title>
        <authorList>
            <person name="Major S.R."/>
        </authorList>
    </citation>
    <scope>NUCLEOTIDE SEQUENCE [LARGE SCALE GENOMIC DNA]</scope>
    <source>
        <strain evidence="3 5">OXR-9</strain>
    </source>
</reference>
<gene>
    <name evidence="2" type="ORF">PL336_10190</name>
    <name evidence="3" type="ORF">T7987_10605</name>
</gene>
<keyword evidence="5" id="KW-1185">Reference proteome</keyword>